<protein>
    <submittedName>
        <fullName evidence="2">Uncharacterized protein</fullName>
    </submittedName>
</protein>
<evidence type="ECO:0000313" key="3">
    <source>
        <dbReference type="Proteomes" id="UP000033551"/>
    </source>
</evidence>
<dbReference type="PATRIC" id="fig|68223.7.peg.8629"/>
<dbReference type="EMBL" id="JZWV01000553">
    <property type="protein sequence ID" value="KJY30588.1"/>
    <property type="molecule type" value="Genomic_DNA"/>
</dbReference>
<evidence type="ECO:0000313" key="2">
    <source>
        <dbReference type="EMBL" id="KJY30588.1"/>
    </source>
</evidence>
<gene>
    <name evidence="2" type="ORF">VR44_20035</name>
</gene>
<feature type="compositionally biased region" description="Low complexity" evidence="1">
    <location>
        <begin position="36"/>
        <end position="47"/>
    </location>
</feature>
<sequence>MDVNRGHEDPERGGVPVPDTGAMVDEHGRPPGVPSRTGTGAGAAADPARVDAARLPEGPMAEAESEAEVNVLVSHCDREGAEAVLGVLAEAFPDMTPPVTAKPPAGAATGTASAAPSIWAVTVDARRRAPGAVLRRARPASPVTAELDGAAEPVRRVRDVLEHAFAGEHLGTVSGEHELQVALRLTARDDA</sequence>
<feature type="region of interest" description="Disordered" evidence="1">
    <location>
        <begin position="1"/>
        <end position="53"/>
    </location>
</feature>
<reference evidence="2 3" key="1">
    <citation type="submission" date="2015-02" db="EMBL/GenBank/DDBJ databases">
        <authorList>
            <person name="Ju K.-S."/>
            <person name="Doroghazi J.R."/>
            <person name="Metcalf W."/>
        </authorList>
    </citation>
    <scope>NUCLEOTIDE SEQUENCE [LARGE SCALE GENOMIC DNA]</scope>
    <source>
        <strain evidence="2 3">NRRL ISP-5550</strain>
    </source>
</reference>
<dbReference type="Proteomes" id="UP000033551">
    <property type="component" value="Unassembled WGS sequence"/>
</dbReference>
<feature type="compositionally biased region" description="Basic and acidic residues" evidence="1">
    <location>
        <begin position="1"/>
        <end position="12"/>
    </location>
</feature>
<keyword evidence="3" id="KW-1185">Reference proteome</keyword>
<organism evidence="2 3">
    <name type="scientific">Streptomyces katrae</name>
    <dbReference type="NCBI Taxonomy" id="68223"/>
    <lineage>
        <taxon>Bacteria</taxon>
        <taxon>Bacillati</taxon>
        <taxon>Actinomycetota</taxon>
        <taxon>Actinomycetes</taxon>
        <taxon>Kitasatosporales</taxon>
        <taxon>Streptomycetaceae</taxon>
        <taxon>Streptomyces</taxon>
    </lineage>
</organism>
<comment type="caution">
    <text evidence="2">The sequence shown here is derived from an EMBL/GenBank/DDBJ whole genome shotgun (WGS) entry which is preliminary data.</text>
</comment>
<proteinExistence type="predicted"/>
<accession>A0A0F4JA18</accession>
<dbReference type="AlphaFoldDB" id="A0A0F4JA18"/>
<name>A0A0F4JA18_9ACTN</name>
<evidence type="ECO:0000256" key="1">
    <source>
        <dbReference type="SAM" id="MobiDB-lite"/>
    </source>
</evidence>